<name>A0A914Z7V4_9BILA</name>
<dbReference type="AlphaFoldDB" id="A0A914Z7V4"/>
<feature type="region of interest" description="Disordered" evidence="1">
    <location>
        <begin position="1"/>
        <end position="91"/>
    </location>
</feature>
<evidence type="ECO:0000256" key="1">
    <source>
        <dbReference type="SAM" id="MobiDB-lite"/>
    </source>
</evidence>
<dbReference type="Proteomes" id="UP000887577">
    <property type="component" value="Unplaced"/>
</dbReference>
<feature type="region of interest" description="Disordered" evidence="1">
    <location>
        <begin position="103"/>
        <end position="122"/>
    </location>
</feature>
<keyword evidence="2" id="KW-1185">Reference proteome</keyword>
<sequence>MSQPESTVNGSTTPQFLPPANVTFNHPQHPFSSAPNTNSQQQPQGLMSQSQSVMNGSITQQYFPPSNVSFNRHQPPISNPPNTNSQQQPQGLMSQSIMNGSTTQQYLPTSNVSQHPHSSVSATNLQQLPLGASKLPPKVALVNPQGLSKLSIAPSPYANMYKKPKPSVSNVPANSPWHRNSETNSSPFEKK</sequence>
<feature type="compositionally biased region" description="Polar residues" evidence="1">
    <location>
        <begin position="53"/>
        <end position="72"/>
    </location>
</feature>
<evidence type="ECO:0000313" key="3">
    <source>
        <dbReference type="WBParaSite" id="PSU_v2.g877.t1"/>
    </source>
</evidence>
<feature type="compositionally biased region" description="Low complexity" evidence="1">
    <location>
        <begin position="74"/>
        <end position="90"/>
    </location>
</feature>
<feature type="compositionally biased region" description="Polar residues" evidence="1">
    <location>
        <begin position="22"/>
        <end position="38"/>
    </location>
</feature>
<feature type="compositionally biased region" description="Low complexity" evidence="1">
    <location>
        <begin position="39"/>
        <end position="52"/>
    </location>
</feature>
<dbReference type="WBParaSite" id="PSU_v2.g877.t1">
    <property type="protein sequence ID" value="PSU_v2.g877.t1"/>
    <property type="gene ID" value="PSU_v2.g877"/>
</dbReference>
<feature type="compositionally biased region" description="Polar residues" evidence="1">
    <location>
        <begin position="1"/>
        <end position="15"/>
    </location>
</feature>
<evidence type="ECO:0000313" key="2">
    <source>
        <dbReference type="Proteomes" id="UP000887577"/>
    </source>
</evidence>
<feature type="compositionally biased region" description="Polar residues" evidence="1">
    <location>
        <begin position="182"/>
        <end position="191"/>
    </location>
</feature>
<protein>
    <submittedName>
        <fullName evidence="3">Uncharacterized protein</fullName>
    </submittedName>
</protein>
<reference evidence="3" key="1">
    <citation type="submission" date="2022-11" db="UniProtKB">
        <authorList>
            <consortium name="WormBaseParasite"/>
        </authorList>
    </citation>
    <scope>IDENTIFICATION</scope>
</reference>
<feature type="region of interest" description="Disordered" evidence="1">
    <location>
        <begin position="156"/>
        <end position="191"/>
    </location>
</feature>
<proteinExistence type="predicted"/>
<organism evidence="2 3">
    <name type="scientific">Panagrolaimus superbus</name>
    <dbReference type="NCBI Taxonomy" id="310955"/>
    <lineage>
        <taxon>Eukaryota</taxon>
        <taxon>Metazoa</taxon>
        <taxon>Ecdysozoa</taxon>
        <taxon>Nematoda</taxon>
        <taxon>Chromadorea</taxon>
        <taxon>Rhabditida</taxon>
        <taxon>Tylenchina</taxon>
        <taxon>Panagrolaimomorpha</taxon>
        <taxon>Panagrolaimoidea</taxon>
        <taxon>Panagrolaimidae</taxon>
        <taxon>Panagrolaimus</taxon>
    </lineage>
</organism>
<accession>A0A914Z7V4</accession>